<feature type="region of interest" description="Disordered" evidence="1">
    <location>
        <begin position="299"/>
        <end position="320"/>
    </location>
</feature>
<name>A0A9P6AVS0_9AGAM</name>
<feature type="region of interest" description="Disordered" evidence="1">
    <location>
        <begin position="339"/>
        <end position="364"/>
    </location>
</feature>
<evidence type="ECO:0000256" key="1">
    <source>
        <dbReference type="SAM" id="MobiDB-lite"/>
    </source>
</evidence>
<gene>
    <name evidence="2" type="ORF">BS47DRAFT_1383279</name>
</gene>
<organism evidence="2 3">
    <name type="scientific">Hydnum rufescens UP504</name>
    <dbReference type="NCBI Taxonomy" id="1448309"/>
    <lineage>
        <taxon>Eukaryota</taxon>
        <taxon>Fungi</taxon>
        <taxon>Dikarya</taxon>
        <taxon>Basidiomycota</taxon>
        <taxon>Agaricomycotina</taxon>
        <taxon>Agaricomycetes</taxon>
        <taxon>Cantharellales</taxon>
        <taxon>Hydnaceae</taxon>
        <taxon>Hydnum</taxon>
    </lineage>
</organism>
<feature type="region of interest" description="Disordered" evidence="1">
    <location>
        <begin position="722"/>
        <end position="742"/>
    </location>
</feature>
<keyword evidence="3" id="KW-1185">Reference proteome</keyword>
<feature type="compositionally biased region" description="Low complexity" evidence="1">
    <location>
        <begin position="1"/>
        <end position="18"/>
    </location>
</feature>
<feature type="compositionally biased region" description="Low complexity" evidence="1">
    <location>
        <begin position="307"/>
        <end position="317"/>
    </location>
</feature>
<dbReference type="EMBL" id="MU128996">
    <property type="protein sequence ID" value="KAF9511726.1"/>
    <property type="molecule type" value="Genomic_DNA"/>
</dbReference>
<accession>A0A9P6AVS0</accession>
<feature type="region of interest" description="Disordered" evidence="1">
    <location>
        <begin position="146"/>
        <end position="226"/>
    </location>
</feature>
<feature type="region of interest" description="Disordered" evidence="1">
    <location>
        <begin position="1013"/>
        <end position="1116"/>
    </location>
</feature>
<dbReference type="Proteomes" id="UP000886523">
    <property type="component" value="Unassembled WGS sequence"/>
</dbReference>
<feature type="region of interest" description="Disordered" evidence="1">
    <location>
        <begin position="580"/>
        <end position="613"/>
    </location>
</feature>
<feature type="region of interest" description="Disordered" evidence="1">
    <location>
        <begin position="936"/>
        <end position="986"/>
    </location>
</feature>
<feature type="region of interest" description="Disordered" evidence="1">
    <location>
        <begin position="52"/>
        <end position="77"/>
    </location>
</feature>
<evidence type="ECO:0000313" key="3">
    <source>
        <dbReference type="Proteomes" id="UP000886523"/>
    </source>
</evidence>
<feature type="region of interest" description="Disordered" evidence="1">
    <location>
        <begin position="873"/>
        <end position="896"/>
    </location>
</feature>
<sequence length="1116" mass="117574">MSRSPSPSSSTFNPISSPQRYLQSRTRTSFSDFVQQSTVIVSVRLRATPPLALDASNVPPSPAIEKASPLPPAETRPTSSLFPSYELSNVSYTPSYALGFGAPVSFPTMSPSMPATTIYPPTPPLGLEFSSSPSIGRSLSRVRPVSFGLPSHPEGQGSSYSPLAQPNYAPRVENSEVPLQRGPSELPPPALRMHHHTSWTSSGSSRVGAPHDADESASGQSPSPRLSVIVSPVRGLTSSHSPAPPSTVPRSEVPGGVMRFAVGFTPQPQYEVENPRAPVANSFRAVISTTPALELSEARTQKEMDIPSRPSNSSSSSTRIAWADNNTITLKDVPLVSSLGTKTQSPGTLLSQTPHPLADAFPPGVGSLFQDEANDAPETKEMPALNDFPSSMSLTVLSSPVISSSITLDKVVPTLPEKVLPEITRGDDAEPDTIAAVKGPDDSLEDLTSAHALTSLISIGLPAPSENLVKLVNGTFDVKEDSDHPQGHSFLAFGFIAASVDIFCYRETQVDAEIPVRPSPIVEEGASVQPATELLTVVTERDAGSSSIPFVHAPFEDAPHGVKISTVSTSRAFTPLEARLPSEPAEPSRIDVSGRTEPGIYSHRGTKRPGYRLPTSGEYVPGPSPRPISDVLAAPLATTSVEEANVAISRPSALEADLQPTASGRLVLDSPALWDAPVAGPLRLGRLNPEDNRAFLASERPVLDSSANWDALVADVAKTLPPSARVDQPGAVTPGPPGPEDNLALPISREPVLDTSIGWEAPVINVLKAPLSSASDEQPGVITTGPPEPGDTLAPVASEIPVLDFLIDWEAPVIYVPESPVPSASVEQPRAIMTEGPESEDDPASITYERPILDSLIDWGSLIDVTEAPIMPSAPVEQPRAVATKGPESEDDPATVASERPVPDILIDWEILDINVAEAAIPNASIERANAVMLKSPEPEDDPASVVSERPVSDTATPWDTPVTEVPETLPLSASHKQPVTLGPSELEGDLSAAASEGPILGSLIDWEAPVIDAPKAPPSTASDEQPRAVTLGPPELEDALTPAMDERPVLDTPAYLNTDVTDVAEAPQFSASSAPVEKSGVVLSDPSNPEDVLDDTAPDRLVSKALYPSDPQVTE</sequence>
<reference evidence="2" key="1">
    <citation type="journal article" date="2020" name="Nat. Commun.">
        <title>Large-scale genome sequencing of mycorrhizal fungi provides insights into the early evolution of symbiotic traits.</title>
        <authorList>
            <person name="Miyauchi S."/>
            <person name="Kiss E."/>
            <person name="Kuo A."/>
            <person name="Drula E."/>
            <person name="Kohler A."/>
            <person name="Sanchez-Garcia M."/>
            <person name="Morin E."/>
            <person name="Andreopoulos B."/>
            <person name="Barry K.W."/>
            <person name="Bonito G."/>
            <person name="Buee M."/>
            <person name="Carver A."/>
            <person name="Chen C."/>
            <person name="Cichocki N."/>
            <person name="Clum A."/>
            <person name="Culley D."/>
            <person name="Crous P.W."/>
            <person name="Fauchery L."/>
            <person name="Girlanda M."/>
            <person name="Hayes R.D."/>
            <person name="Keri Z."/>
            <person name="LaButti K."/>
            <person name="Lipzen A."/>
            <person name="Lombard V."/>
            <person name="Magnuson J."/>
            <person name="Maillard F."/>
            <person name="Murat C."/>
            <person name="Nolan M."/>
            <person name="Ohm R.A."/>
            <person name="Pangilinan J."/>
            <person name="Pereira M.F."/>
            <person name="Perotto S."/>
            <person name="Peter M."/>
            <person name="Pfister S."/>
            <person name="Riley R."/>
            <person name="Sitrit Y."/>
            <person name="Stielow J.B."/>
            <person name="Szollosi G."/>
            <person name="Zifcakova L."/>
            <person name="Stursova M."/>
            <person name="Spatafora J.W."/>
            <person name="Tedersoo L."/>
            <person name="Vaario L.M."/>
            <person name="Yamada A."/>
            <person name="Yan M."/>
            <person name="Wang P."/>
            <person name="Xu J."/>
            <person name="Bruns T."/>
            <person name="Baldrian P."/>
            <person name="Vilgalys R."/>
            <person name="Dunand C."/>
            <person name="Henrissat B."/>
            <person name="Grigoriev I.V."/>
            <person name="Hibbett D."/>
            <person name="Nagy L.G."/>
            <person name="Martin F.M."/>
        </authorList>
    </citation>
    <scope>NUCLEOTIDE SEQUENCE</scope>
    <source>
        <strain evidence="2">UP504</strain>
    </source>
</reference>
<proteinExistence type="predicted"/>
<dbReference type="AlphaFoldDB" id="A0A9P6AVS0"/>
<protein>
    <submittedName>
        <fullName evidence="2">Uncharacterized protein</fullName>
    </submittedName>
</protein>
<feature type="region of interest" description="Disordered" evidence="1">
    <location>
        <begin position="1"/>
        <end position="23"/>
    </location>
</feature>
<feature type="compositionally biased region" description="Polar residues" evidence="1">
    <location>
        <begin position="339"/>
        <end position="354"/>
    </location>
</feature>
<evidence type="ECO:0000313" key="2">
    <source>
        <dbReference type="EMBL" id="KAF9511726.1"/>
    </source>
</evidence>
<comment type="caution">
    <text evidence="2">The sequence shown here is derived from an EMBL/GenBank/DDBJ whole genome shotgun (WGS) entry which is preliminary data.</text>
</comment>